<evidence type="ECO:0000256" key="3">
    <source>
        <dbReference type="ARBA" id="ARBA00023163"/>
    </source>
</evidence>
<protein>
    <submittedName>
        <fullName evidence="5">Transcriptional regulator, AraC family</fullName>
    </submittedName>
</protein>
<dbReference type="HOGENOM" id="CLU_066193_4_1_9"/>
<organism evidence="5 6">
    <name type="scientific">Paenibacillus mucilaginosus (strain KNP414)</name>
    <dbReference type="NCBI Taxonomy" id="1036673"/>
    <lineage>
        <taxon>Bacteria</taxon>
        <taxon>Bacillati</taxon>
        <taxon>Bacillota</taxon>
        <taxon>Bacilli</taxon>
        <taxon>Bacillales</taxon>
        <taxon>Paenibacillaceae</taxon>
        <taxon>Paenibacillus</taxon>
    </lineage>
</organism>
<reference evidence="5 6" key="2">
    <citation type="journal article" date="2013" name="Genome Announc.">
        <title>Genome Sequence of Growth-Improving Paenibacillus mucilaginosus Strain KNP414.</title>
        <authorList>
            <person name="Lu J.J."/>
            <person name="Wang J.F."/>
            <person name="Hu X.F."/>
        </authorList>
    </citation>
    <scope>NUCLEOTIDE SEQUENCE [LARGE SCALE GENOMIC DNA]</scope>
    <source>
        <strain evidence="5 6">KNP414</strain>
    </source>
</reference>
<dbReference type="InterPro" id="IPR050204">
    <property type="entry name" value="AraC_XylS_family_regulators"/>
</dbReference>
<dbReference type="PANTHER" id="PTHR46796">
    <property type="entry name" value="HTH-TYPE TRANSCRIPTIONAL ACTIVATOR RHAS-RELATED"/>
    <property type="match status" value="1"/>
</dbReference>
<proteinExistence type="predicted"/>
<dbReference type="InterPro" id="IPR046532">
    <property type="entry name" value="DUF6597"/>
</dbReference>
<evidence type="ECO:0000313" key="6">
    <source>
        <dbReference type="Proteomes" id="UP000006620"/>
    </source>
</evidence>
<dbReference type="InterPro" id="IPR018060">
    <property type="entry name" value="HTH_AraC"/>
</dbReference>
<evidence type="ECO:0000313" key="5">
    <source>
        <dbReference type="EMBL" id="AEI43366.1"/>
    </source>
</evidence>
<dbReference type="RefSeq" id="WP_013918519.1">
    <property type="nucleotide sequence ID" value="NC_015690.1"/>
</dbReference>
<feature type="domain" description="HTH araC/xylS-type" evidence="4">
    <location>
        <begin position="167"/>
        <end position="267"/>
    </location>
</feature>
<accession>F8FI24</accession>
<dbReference type="Pfam" id="PF12833">
    <property type="entry name" value="HTH_18"/>
    <property type="match status" value="1"/>
</dbReference>
<dbReference type="GO" id="GO:0003700">
    <property type="term" value="F:DNA-binding transcription factor activity"/>
    <property type="evidence" value="ECO:0007669"/>
    <property type="project" value="InterPro"/>
</dbReference>
<dbReference type="KEGG" id="pms:KNP414_04840"/>
<reference evidence="6" key="1">
    <citation type="submission" date="2011-06" db="EMBL/GenBank/DDBJ databases">
        <title>Complete genome sequence of Paenibacillus mucilaginosus KNP414.</title>
        <authorList>
            <person name="Wang J."/>
            <person name="Hu S."/>
            <person name="Hu X."/>
            <person name="Zhang B."/>
            <person name="Dong D."/>
            <person name="Zhang S."/>
            <person name="Zhao K."/>
            <person name="Wu D."/>
        </authorList>
    </citation>
    <scope>NUCLEOTIDE SEQUENCE [LARGE SCALE GENOMIC DNA]</scope>
    <source>
        <strain evidence="6">KNP414</strain>
    </source>
</reference>
<dbReference type="PATRIC" id="fig|1036673.3.peg.4456"/>
<name>F8FI24_PAEMK</name>
<evidence type="ECO:0000259" key="4">
    <source>
        <dbReference type="PROSITE" id="PS01124"/>
    </source>
</evidence>
<dbReference type="SMART" id="SM00342">
    <property type="entry name" value="HTH_ARAC"/>
    <property type="match status" value="1"/>
</dbReference>
<evidence type="ECO:0000256" key="1">
    <source>
        <dbReference type="ARBA" id="ARBA00023015"/>
    </source>
</evidence>
<keyword evidence="2" id="KW-0238">DNA-binding</keyword>
<dbReference type="AlphaFoldDB" id="F8FI24"/>
<keyword evidence="3" id="KW-0804">Transcription</keyword>
<sequence length="314" mass="35288">MLVRHTVPHPSLLPFIETYWCWESEAEPAGRLPRILPSAESEVLLHYRTPLRTMSLDGTVLKLPHAAVAGPQTRPCDLLPGLEGNQPGPVGIIGIRFRPGAFRLFCRLPADGLTDAILPLEEAWGTVSRELLHRLQETPDWQRRTRLLDDALLKLLESRQPARTPVDHALSMLRSVQPDGRPAVRAVCDALAVSERQLERWFLGRVGLPPKRYARLARFQLTLIRLLEPGGTPSGLLPLEYGYYDQAHFLRELRSLAGAPLASFREQPDFLSFFYNTPGASSRNLEWNQNGEGERCHEAVEVQWLDAARDGGHP</sequence>
<dbReference type="GO" id="GO:0043565">
    <property type="term" value="F:sequence-specific DNA binding"/>
    <property type="evidence" value="ECO:0007669"/>
    <property type="project" value="InterPro"/>
</dbReference>
<keyword evidence="1" id="KW-0805">Transcription regulation</keyword>
<evidence type="ECO:0000256" key="2">
    <source>
        <dbReference type="ARBA" id="ARBA00023125"/>
    </source>
</evidence>
<dbReference type="Proteomes" id="UP000006620">
    <property type="component" value="Chromosome"/>
</dbReference>
<dbReference type="EMBL" id="CP002869">
    <property type="protein sequence ID" value="AEI43366.1"/>
    <property type="molecule type" value="Genomic_DNA"/>
</dbReference>
<gene>
    <name evidence="5" type="ordered locus">KNP414_04840</name>
</gene>
<dbReference type="PROSITE" id="PS01124">
    <property type="entry name" value="HTH_ARAC_FAMILY_2"/>
    <property type="match status" value="1"/>
</dbReference>
<dbReference type="Pfam" id="PF20240">
    <property type="entry name" value="DUF6597"/>
    <property type="match status" value="1"/>
</dbReference>
<dbReference type="Gene3D" id="1.10.10.60">
    <property type="entry name" value="Homeodomain-like"/>
    <property type="match status" value="1"/>
</dbReference>